<keyword evidence="2" id="KW-0808">Transferase</keyword>
<comment type="caution">
    <text evidence="9">The sequence shown here is derived from an EMBL/GenBank/DDBJ whole genome shotgun (WGS) entry which is preliminary data.</text>
</comment>
<dbReference type="STRING" id="698492.A0A0E9N872"/>
<evidence type="ECO:0000256" key="1">
    <source>
        <dbReference type="ARBA" id="ARBA00004141"/>
    </source>
</evidence>
<gene>
    <name evidence="9" type="ORF">G7K_0243-t1</name>
</gene>
<dbReference type="GO" id="GO:0047184">
    <property type="term" value="F:1-acylglycerophosphocholine O-acyltransferase activity"/>
    <property type="evidence" value="ECO:0007669"/>
    <property type="project" value="TreeGrafter"/>
</dbReference>
<accession>A0A0E9N872</accession>
<dbReference type="PANTHER" id="PTHR13906:SF4">
    <property type="entry name" value="LYSOPHOSPHOLIPID ACYLTRANSFERASE 6"/>
    <property type="match status" value="1"/>
</dbReference>
<dbReference type="GO" id="GO:0046474">
    <property type="term" value="P:glycerophospholipid biosynthetic process"/>
    <property type="evidence" value="ECO:0007669"/>
    <property type="project" value="TreeGrafter"/>
</dbReference>
<evidence type="ECO:0000256" key="4">
    <source>
        <dbReference type="ARBA" id="ARBA00022989"/>
    </source>
</evidence>
<dbReference type="GO" id="GO:0016020">
    <property type="term" value="C:membrane"/>
    <property type="evidence" value="ECO:0007669"/>
    <property type="project" value="UniProtKB-SubCell"/>
</dbReference>
<reference evidence="9 10" key="2">
    <citation type="journal article" date="2014" name="J. Gen. Appl. Microbiol.">
        <title>The early diverging ascomycetous budding yeast Saitoella complicata has three histone deacetylases belonging to the Clr6, Hos2, and Rpd3 lineages.</title>
        <authorList>
            <person name="Nishida H."/>
            <person name="Matsumoto T."/>
            <person name="Kondo S."/>
            <person name="Hamamoto M."/>
            <person name="Yoshikawa H."/>
        </authorList>
    </citation>
    <scope>NUCLEOTIDE SEQUENCE [LARGE SCALE GENOMIC DNA]</scope>
    <source>
        <strain evidence="9 10">NRRL Y-17804</strain>
    </source>
</reference>
<evidence type="ECO:0000313" key="10">
    <source>
        <dbReference type="Proteomes" id="UP000033140"/>
    </source>
</evidence>
<dbReference type="GO" id="GO:0030258">
    <property type="term" value="P:lipid modification"/>
    <property type="evidence" value="ECO:0007669"/>
    <property type="project" value="TreeGrafter"/>
</dbReference>
<feature type="transmembrane region" description="Helical" evidence="8">
    <location>
        <begin position="380"/>
        <end position="397"/>
    </location>
</feature>
<dbReference type="AlphaFoldDB" id="A0A0E9N872"/>
<dbReference type="InterPro" id="IPR049941">
    <property type="entry name" value="LPLAT_7/PORCN-like"/>
</dbReference>
<dbReference type="Pfam" id="PF03062">
    <property type="entry name" value="MBOAT"/>
    <property type="match status" value="1"/>
</dbReference>
<evidence type="ECO:0000256" key="7">
    <source>
        <dbReference type="SAM" id="MobiDB-lite"/>
    </source>
</evidence>
<keyword evidence="5 8" id="KW-0472">Membrane</keyword>
<evidence type="ECO:0000256" key="6">
    <source>
        <dbReference type="ARBA" id="ARBA00023315"/>
    </source>
</evidence>
<dbReference type="PANTHER" id="PTHR13906">
    <property type="entry name" value="PORCUPINE"/>
    <property type="match status" value="1"/>
</dbReference>
<reference evidence="9 10" key="3">
    <citation type="journal article" date="2015" name="Genome Announc.">
        <title>Draft Genome Sequence of the Archiascomycetous Yeast Saitoella complicata.</title>
        <authorList>
            <person name="Yamauchi K."/>
            <person name="Kondo S."/>
            <person name="Hamamoto M."/>
            <person name="Takahashi Y."/>
            <person name="Ogura Y."/>
            <person name="Hayashi T."/>
            <person name="Nishida H."/>
        </authorList>
    </citation>
    <scope>NUCLEOTIDE SEQUENCE [LARGE SCALE GENOMIC DNA]</scope>
    <source>
        <strain evidence="9 10">NRRL Y-17804</strain>
    </source>
</reference>
<dbReference type="Proteomes" id="UP000033140">
    <property type="component" value="Unassembled WGS sequence"/>
</dbReference>
<dbReference type="GO" id="GO:0003841">
    <property type="term" value="F:1-acylglycerol-3-phosphate O-acyltransferase activity"/>
    <property type="evidence" value="ECO:0007669"/>
    <property type="project" value="TreeGrafter"/>
</dbReference>
<keyword evidence="4 8" id="KW-1133">Transmembrane helix</keyword>
<organism evidence="9 10">
    <name type="scientific">Saitoella complicata (strain BCRC 22490 / CBS 7301 / JCM 7358 / NBRC 10748 / NRRL Y-17804)</name>
    <dbReference type="NCBI Taxonomy" id="698492"/>
    <lineage>
        <taxon>Eukaryota</taxon>
        <taxon>Fungi</taxon>
        <taxon>Dikarya</taxon>
        <taxon>Ascomycota</taxon>
        <taxon>Taphrinomycotina</taxon>
        <taxon>Taphrinomycotina incertae sedis</taxon>
        <taxon>Saitoella</taxon>
    </lineage>
</organism>
<keyword evidence="3 8" id="KW-0812">Transmembrane</keyword>
<dbReference type="EMBL" id="BACD03000002">
    <property type="protein sequence ID" value="GAO45998.1"/>
    <property type="molecule type" value="Genomic_DNA"/>
</dbReference>
<proteinExistence type="predicted"/>
<dbReference type="GO" id="GO:0005783">
    <property type="term" value="C:endoplasmic reticulum"/>
    <property type="evidence" value="ECO:0007669"/>
    <property type="project" value="TreeGrafter"/>
</dbReference>
<keyword evidence="6" id="KW-0012">Acyltransferase</keyword>
<feature type="transmembrane region" description="Helical" evidence="8">
    <location>
        <begin position="234"/>
        <end position="260"/>
    </location>
</feature>
<dbReference type="InterPro" id="IPR004299">
    <property type="entry name" value="MBOAT_fam"/>
</dbReference>
<dbReference type="RefSeq" id="XP_019026694.1">
    <property type="nucleotide sequence ID" value="XM_019166665.1"/>
</dbReference>
<evidence type="ECO:0000313" key="9">
    <source>
        <dbReference type="EMBL" id="GAO45998.1"/>
    </source>
</evidence>
<feature type="transmembrane region" description="Helical" evidence="8">
    <location>
        <begin position="280"/>
        <end position="301"/>
    </location>
</feature>
<dbReference type="OrthoDB" id="286734at2759"/>
<dbReference type="OMA" id="WHGTRPG"/>
<keyword evidence="10" id="KW-1185">Reference proteome</keyword>
<feature type="transmembrane region" description="Helical" evidence="8">
    <location>
        <begin position="52"/>
        <end position="71"/>
    </location>
</feature>
<evidence type="ECO:0000256" key="2">
    <source>
        <dbReference type="ARBA" id="ARBA00022679"/>
    </source>
</evidence>
<evidence type="ECO:0000256" key="5">
    <source>
        <dbReference type="ARBA" id="ARBA00023136"/>
    </source>
</evidence>
<feature type="transmembrane region" description="Helical" evidence="8">
    <location>
        <begin position="456"/>
        <end position="477"/>
    </location>
</feature>
<evidence type="ECO:0000256" key="8">
    <source>
        <dbReference type="SAM" id="Phobius"/>
    </source>
</evidence>
<protein>
    <recommendedName>
        <fullName evidence="11">Lysophospholipid acyltransferase</fullName>
    </recommendedName>
</protein>
<sequence>MIQAIDSFFVSFCAKYGLGAPDNIKLVACIFASYPLCGLLKRLPTQSTRNAFNILVSLFFLVGVFDLWTGLRTIMISSLGTYGLAKYMKGGAMPWVVFVFVMGHMSINHIHRQIINNPDVVDITSMQMVLCMKLSSFAWNIYDGRQSPSSLSSLQTDRALKAMPTLLDYLGYVFFFPSFMVGPSFDFVEYKRWLDLSMFDIPSPSPSKSSAPHKKRRRIPHSLIPALRRGAEGVFWLILFLKFASWYSTTYALSPAFASLPFWRRLWYMQPLAFSHRLKYYGIWALAEGSCILSGLGFNGYSPKGKLRWDRVKNISAREFELAQNNKALLEAWNKNTNKWLKNYVYVRVAAIVEKGKPGFVSSLVTFGTSAVWHGFYGGYYLAFGTASFIQTLGRYFRRYLRPFFFTPDMSHPTPYKPLYDILSWALTQSTYNYLVQPFIILNVRESLRLWGRLGFYVHVAIAVCLAFFNFGGARWLNKKLKRRAARSGKGEKKVKELDERHKREVREEEREPKSLGMAMPAETSPILE</sequence>
<reference evidence="9 10" key="1">
    <citation type="journal article" date="2011" name="J. Gen. Appl. Microbiol.">
        <title>Draft genome sequencing of the enigmatic yeast Saitoella complicata.</title>
        <authorList>
            <person name="Nishida H."/>
            <person name="Hamamoto M."/>
            <person name="Sugiyama J."/>
        </authorList>
    </citation>
    <scope>NUCLEOTIDE SEQUENCE [LARGE SCALE GENOMIC DNA]</scope>
    <source>
        <strain evidence="9 10">NRRL Y-17804</strain>
    </source>
</reference>
<feature type="transmembrane region" description="Helical" evidence="8">
    <location>
        <begin position="91"/>
        <end position="108"/>
    </location>
</feature>
<evidence type="ECO:0008006" key="11">
    <source>
        <dbReference type="Google" id="ProtNLM"/>
    </source>
</evidence>
<feature type="compositionally biased region" description="Basic and acidic residues" evidence="7">
    <location>
        <begin position="489"/>
        <end position="514"/>
    </location>
</feature>
<feature type="region of interest" description="Disordered" evidence="7">
    <location>
        <begin position="488"/>
        <end position="529"/>
    </location>
</feature>
<name>A0A0E9N872_SAICN</name>
<comment type="subcellular location">
    <subcellularLocation>
        <location evidence="1">Membrane</location>
        <topology evidence="1">Multi-pass membrane protein</topology>
    </subcellularLocation>
</comment>
<evidence type="ECO:0000256" key="3">
    <source>
        <dbReference type="ARBA" id="ARBA00022692"/>
    </source>
</evidence>